<feature type="transmembrane region" description="Helical" evidence="9">
    <location>
        <begin position="232"/>
        <end position="253"/>
    </location>
</feature>
<keyword evidence="2" id="KW-1003">Cell membrane</keyword>
<dbReference type="STRING" id="1802583.A2311_01895"/>
<evidence type="ECO:0000256" key="8">
    <source>
        <dbReference type="ARBA" id="ARBA00038152"/>
    </source>
</evidence>
<reference evidence="11 12" key="1">
    <citation type="journal article" date="2016" name="Nat. Commun.">
        <title>Thousands of microbial genomes shed light on interconnected biogeochemical processes in an aquifer system.</title>
        <authorList>
            <person name="Anantharaman K."/>
            <person name="Brown C.T."/>
            <person name="Hug L.A."/>
            <person name="Sharon I."/>
            <person name="Castelle C.J."/>
            <person name="Probst A.J."/>
            <person name="Thomas B.C."/>
            <person name="Singh A."/>
            <person name="Wilkins M.J."/>
            <person name="Karaoz U."/>
            <person name="Brodie E.L."/>
            <person name="Williams K.H."/>
            <person name="Hubbard S.S."/>
            <person name="Banfield J.F."/>
        </authorList>
    </citation>
    <scope>NUCLEOTIDE SEQUENCE [LARGE SCALE GENOMIC DNA]</scope>
</reference>
<evidence type="ECO:0000313" key="11">
    <source>
        <dbReference type="EMBL" id="OGC34144.1"/>
    </source>
</evidence>
<evidence type="ECO:0000313" key="12">
    <source>
        <dbReference type="Proteomes" id="UP000178951"/>
    </source>
</evidence>
<keyword evidence="4 11" id="KW-0808">Transferase</keyword>
<keyword evidence="3" id="KW-0328">Glycosyltransferase</keyword>
<organism evidence="11 12">
    <name type="scientific">candidate division WOR-1 bacterium RIFOXYB2_FULL_48_7</name>
    <dbReference type="NCBI Taxonomy" id="1802583"/>
    <lineage>
        <taxon>Bacteria</taxon>
        <taxon>Bacillati</taxon>
        <taxon>Saganbacteria</taxon>
    </lineage>
</organism>
<dbReference type="FunFam" id="3.90.550.10:FF:000079">
    <property type="entry name" value="Probable glycosyl transferase"/>
    <property type="match status" value="1"/>
</dbReference>
<name>A0A1F4TN70_UNCSA</name>
<protein>
    <submittedName>
        <fullName evidence="11">Glycosyltransferase</fullName>
    </submittedName>
</protein>
<dbReference type="PANTHER" id="PTHR48090">
    <property type="entry name" value="UNDECAPRENYL-PHOSPHATE 4-DEOXY-4-FORMAMIDO-L-ARABINOSE TRANSFERASE-RELATED"/>
    <property type="match status" value="1"/>
</dbReference>
<evidence type="ECO:0000256" key="6">
    <source>
        <dbReference type="ARBA" id="ARBA00022989"/>
    </source>
</evidence>
<dbReference type="Gene3D" id="3.90.550.10">
    <property type="entry name" value="Spore Coat Polysaccharide Biosynthesis Protein SpsA, Chain A"/>
    <property type="match status" value="1"/>
</dbReference>
<comment type="caution">
    <text evidence="11">The sequence shown here is derived from an EMBL/GenBank/DDBJ whole genome shotgun (WGS) entry which is preliminary data.</text>
</comment>
<dbReference type="Pfam" id="PF00535">
    <property type="entry name" value="Glycos_transf_2"/>
    <property type="match status" value="1"/>
</dbReference>
<dbReference type="GO" id="GO:0016757">
    <property type="term" value="F:glycosyltransferase activity"/>
    <property type="evidence" value="ECO:0007669"/>
    <property type="project" value="UniProtKB-KW"/>
</dbReference>
<gene>
    <name evidence="11" type="ORF">A2311_01895</name>
</gene>
<dbReference type="AlphaFoldDB" id="A0A1F4TN70"/>
<evidence type="ECO:0000256" key="5">
    <source>
        <dbReference type="ARBA" id="ARBA00022692"/>
    </source>
</evidence>
<comment type="subcellular location">
    <subcellularLocation>
        <location evidence="1">Cell membrane</location>
        <topology evidence="1">Multi-pass membrane protein</topology>
    </subcellularLocation>
</comment>
<evidence type="ECO:0000256" key="7">
    <source>
        <dbReference type="ARBA" id="ARBA00023136"/>
    </source>
</evidence>
<comment type="similarity">
    <text evidence="8">Belongs to the glycosyltransferase 2 family. GtrB subfamily.</text>
</comment>
<accession>A0A1F4TN70</accession>
<evidence type="ECO:0000256" key="4">
    <source>
        <dbReference type="ARBA" id="ARBA00022679"/>
    </source>
</evidence>
<proteinExistence type="inferred from homology"/>
<keyword evidence="6 9" id="KW-1133">Transmembrane helix</keyword>
<evidence type="ECO:0000256" key="9">
    <source>
        <dbReference type="SAM" id="Phobius"/>
    </source>
</evidence>
<feature type="domain" description="Glycosyltransferase 2-like" evidence="10">
    <location>
        <begin position="8"/>
        <end position="170"/>
    </location>
</feature>
<evidence type="ECO:0000256" key="1">
    <source>
        <dbReference type="ARBA" id="ARBA00004651"/>
    </source>
</evidence>
<dbReference type="GO" id="GO:0005886">
    <property type="term" value="C:plasma membrane"/>
    <property type="evidence" value="ECO:0007669"/>
    <property type="project" value="UniProtKB-SubCell"/>
</dbReference>
<dbReference type="InterPro" id="IPR050256">
    <property type="entry name" value="Glycosyltransferase_2"/>
</dbReference>
<dbReference type="InterPro" id="IPR029044">
    <property type="entry name" value="Nucleotide-diphossugar_trans"/>
</dbReference>
<dbReference type="Proteomes" id="UP000178951">
    <property type="component" value="Unassembled WGS sequence"/>
</dbReference>
<dbReference type="CDD" id="cd04187">
    <property type="entry name" value="DPM1_like_bac"/>
    <property type="match status" value="1"/>
</dbReference>
<evidence type="ECO:0000256" key="3">
    <source>
        <dbReference type="ARBA" id="ARBA00022676"/>
    </source>
</evidence>
<keyword evidence="5 9" id="KW-0812">Transmembrane</keyword>
<dbReference type="EMBL" id="MEUF01000048">
    <property type="protein sequence ID" value="OGC34144.1"/>
    <property type="molecule type" value="Genomic_DNA"/>
</dbReference>
<keyword evidence="7 9" id="KW-0472">Membrane</keyword>
<dbReference type="InterPro" id="IPR001173">
    <property type="entry name" value="Glyco_trans_2-like"/>
</dbReference>
<feature type="transmembrane region" description="Helical" evidence="9">
    <location>
        <begin position="265"/>
        <end position="290"/>
    </location>
</feature>
<evidence type="ECO:0000259" key="10">
    <source>
        <dbReference type="Pfam" id="PF00535"/>
    </source>
</evidence>
<dbReference type="SUPFAM" id="SSF53448">
    <property type="entry name" value="Nucleotide-diphospho-sugar transferases"/>
    <property type="match status" value="1"/>
</dbReference>
<dbReference type="PANTHER" id="PTHR48090:SF1">
    <property type="entry name" value="PROPHAGE BACTOPRENOL GLUCOSYL TRANSFERASE HOMOLOG"/>
    <property type="match status" value="1"/>
</dbReference>
<sequence>MPENLDLSIVIPVYNEADNLEHLYQRLSKLAELQSLKSEFIFVDDGSSDSSFKTIERLAAIDPRVKGLSFSRNFGHMFALTAGLDASRGRAVITLDADLQHPPEVIPVLLQKWKHGAEIVNTLRIDSAGTAFFKRVTAGTFYRLMQRIARINLPQNAADFRLLDRKVVETLKTVRERGRFLRGLISWVGYKQEFVEYKAEKRLAGQTKYSLGKMIAFALDGITSFSAVPLRFATYLGLLTALISFLYMIYALYQHFFTSHTLEGWTSVMVTVLFIGGIQLIFLGVIGEYLSRVYEETKQRPLYIISRKVGL</sequence>
<evidence type="ECO:0000256" key="2">
    <source>
        <dbReference type="ARBA" id="ARBA00022475"/>
    </source>
</evidence>